<evidence type="ECO:0000313" key="6">
    <source>
        <dbReference type="EMBL" id="SNV04481.1"/>
    </source>
</evidence>
<evidence type="ECO:0000313" key="8">
    <source>
        <dbReference type="Proteomes" id="UP000215539"/>
    </source>
</evidence>
<dbReference type="Gene3D" id="3.90.1150.10">
    <property type="entry name" value="Aspartate Aminotransferase, domain 1"/>
    <property type="match status" value="1"/>
</dbReference>
<gene>
    <name evidence="6" type="primary">ltaE</name>
    <name evidence="5" type="ORF">AXF12_06370</name>
    <name evidence="6" type="ORF">SAMEA44541418_00435</name>
</gene>
<keyword evidence="7" id="KW-1185">Reference proteome</keyword>
<keyword evidence="6" id="KW-0456">Lyase</keyword>
<organism evidence="6 8">
    <name type="scientific">Capnocytophaga haemolytica</name>
    <dbReference type="NCBI Taxonomy" id="45243"/>
    <lineage>
        <taxon>Bacteria</taxon>
        <taxon>Pseudomonadati</taxon>
        <taxon>Bacteroidota</taxon>
        <taxon>Flavobacteriia</taxon>
        <taxon>Flavobacteriales</taxon>
        <taxon>Flavobacteriaceae</taxon>
        <taxon>Capnocytophaga</taxon>
    </lineage>
</organism>
<comment type="cofactor">
    <cofactor evidence="1">
        <name>pyridoxal 5'-phosphate</name>
        <dbReference type="ChEBI" id="CHEBI:597326"/>
    </cofactor>
</comment>
<dbReference type="EC" id="4.1.2.48" evidence="6"/>
<evidence type="ECO:0000259" key="4">
    <source>
        <dbReference type="Pfam" id="PF01212"/>
    </source>
</evidence>
<proteinExistence type="inferred from homology"/>
<reference evidence="5 7" key="1">
    <citation type="submission" date="2016-02" db="EMBL/GenBank/DDBJ databases">
        <authorList>
            <person name="Holder M.E."/>
            <person name="Ajami N.J."/>
            <person name="Petrosino J.F."/>
        </authorList>
    </citation>
    <scope>NUCLEOTIDE SEQUENCE [LARGE SCALE GENOMIC DNA]</scope>
    <source>
        <strain evidence="5 7">CCUG 32990</strain>
    </source>
</reference>
<keyword evidence="3" id="KW-0663">Pyridoxal phosphate</keyword>
<dbReference type="Gene3D" id="3.40.640.10">
    <property type="entry name" value="Type I PLP-dependent aspartate aminotransferase-like (Major domain)"/>
    <property type="match status" value="1"/>
</dbReference>
<dbReference type="RefSeq" id="WP_066429310.1">
    <property type="nucleotide sequence ID" value="NZ_CP014227.1"/>
</dbReference>
<evidence type="ECO:0000256" key="2">
    <source>
        <dbReference type="ARBA" id="ARBA00006966"/>
    </source>
</evidence>
<accession>A0AAX2GY52</accession>
<protein>
    <submittedName>
        <fullName evidence="5 6">Threonine aldolase</fullName>
        <ecNumber evidence="6">4.1.2.48</ecNumber>
    </submittedName>
</protein>
<dbReference type="Proteomes" id="UP000215539">
    <property type="component" value="Chromosome 1"/>
</dbReference>
<reference evidence="6 8" key="2">
    <citation type="submission" date="2017-06" db="EMBL/GenBank/DDBJ databases">
        <authorList>
            <consortium name="Pathogen Informatics"/>
        </authorList>
    </citation>
    <scope>NUCLEOTIDE SEQUENCE [LARGE SCALE GENOMIC DNA]</scope>
    <source>
        <strain evidence="6 8">NCTC12947</strain>
    </source>
</reference>
<dbReference type="Proteomes" id="UP000065822">
    <property type="component" value="Chromosome"/>
</dbReference>
<evidence type="ECO:0000313" key="7">
    <source>
        <dbReference type="Proteomes" id="UP000065822"/>
    </source>
</evidence>
<dbReference type="InterPro" id="IPR001597">
    <property type="entry name" value="ArAA_b-elim_lyase/Thr_aldolase"/>
</dbReference>
<dbReference type="EMBL" id="LT906449">
    <property type="protein sequence ID" value="SNV04481.1"/>
    <property type="molecule type" value="Genomic_DNA"/>
</dbReference>
<name>A0AAX2GY52_9FLAO</name>
<dbReference type="PANTHER" id="PTHR48097:SF5">
    <property type="entry name" value="LOW SPECIFICITY L-THREONINE ALDOLASE"/>
    <property type="match status" value="1"/>
</dbReference>
<dbReference type="InterPro" id="IPR015424">
    <property type="entry name" value="PyrdxlP-dep_Trfase"/>
</dbReference>
<evidence type="ECO:0000256" key="1">
    <source>
        <dbReference type="ARBA" id="ARBA00001933"/>
    </source>
</evidence>
<evidence type="ECO:0000313" key="5">
    <source>
        <dbReference type="EMBL" id="AMD85168.1"/>
    </source>
</evidence>
<sequence>MKIAFKNDYSEGAHPSILERLVQTNPIQQAGYGFDEYTLAAKARIAALLDNPESQIYFVCGGTQTNLLVISHLLRPYESVIACDSGHIVDTEAGAIEATGHKIHLVPSINGKIQCEDIRKVVAHFGEPPHQVKPRLVYISNATELGSIYTLSELKAIYNTCHELGLLLFVDGARLAHALNAVGNDIHWVDLTRYTDAFYIGGTKNGALLGEAIVLNKKELQIGFDYYIKQKGALLAKGRLLGIQFLELFENDLLNQLARHANEQADRIRQKLIEKGVKFLSDSPTNQLFPILTNAQVSHLDERFEFYHWAVIDPDHTAIRLICSWATTTEEVDQLLNTIDECF</sequence>
<evidence type="ECO:0000256" key="3">
    <source>
        <dbReference type="ARBA" id="ARBA00022898"/>
    </source>
</evidence>
<dbReference type="Pfam" id="PF01212">
    <property type="entry name" value="Beta_elim_lyase"/>
    <property type="match status" value="1"/>
</dbReference>
<comment type="similarity">
    <text evidence="2">Belongs to the threonine aldolase family.</text>
</comment>
<dbReference type="EMBL" id="CP014227">
    <property type="protein sequence ID" value="AMD85168.1"/>
    <property type="molecule type" value="Genomic_DNA"/>
</dbReference>
<feature type="domain" description="Aromatic amino acid beta-eliminating lyase/threonine aldolase" evidence="4">
    <location>
        <begin position="27"/>
        <end position="277"/>
    </location>
</feature>
<dbReference type="GO" id="GO:0016829">
    <property type="term" value="F:lyase activity"/>
    <property type="evidence" value="ECO:0007669"/>
    <property type="project" value="UniProtKB-KW"/>
</dbReference>
<dbReference type="GO" id="GO:0006520">
    <property type="term" value="P:amino acid metabolic process"/>
    <property type="evidence" value="ECO:0007669"/>
    <property type="project" value="InterPro"/>
</dbReference>
<dbReference type="SUPFAM" id="SSF53383">
    <property type="entry name" value="PLP-dependent transferases"/>
    <property type="match status" value="1"/>
</dbReference>
<dbReference type="AlphaFoldDB" id="A0AAX2GY52"/>
<dbReference type="PANTHER" id="PTHR48097">
    <property type="entry name" value="L-THREONINE ALDOLASE-RELATED"/>
    <property type="match status" value="1"/>
</dbReference>
<dbReference type="KEGG" id="chg:AXF12_06370"/>
<dbReference type="InterPro" id="IPR015421">
    <property type="entry name" value="PyrdxlP-dep_Trfase_major"/>
</dbReference>
<dbReference type="InterPro" id="IPR015422">
    <property type="entry name" value="PyrdxlP-dep_Trfase_small"/>
</dbReference>